<dbReference type="Gene3D" id="3.40.50.1820">
    <property type="entry name" value="alpha/beta hydrolase"/>
    <property type="match status" value="1"/>
</dbReference>
<sequence length="178" mass="18375">MYTGVCAPVTIIYARGTAESGNVGFLAGPPFFDTLRALIGTNNVAVQGVDYAADTAGFFEGGDIPGSELMATLISAVLTACPSTKLCISGYSQGSQVVHKAATLLPAATMAKVDSAVLFGDPYYGSAVQGVPTYKTLVLCHTGDDICAHGDLVLGAHMDYAQDALTAAEFVVQQLYVP</sequence>
<keyword evidence="6 9" id="KW-1015">Disulfide bond</keyword>
<evidence type="ECO:0000256" key="1">
    <source>
        <dbReference type="ARBA" id="ARBA00007534"/>
    </source>
</evidence>
<feature type="active site" description="Proton donor/acceptor" evidence="8">
    <location>
        <position position="157"/>
    </location>
</feature>
<dbReference type="AlphaFoldDB" id="A0A194WXR2"/>
<dbReference type="EC" id="3.1.1.74" evidence="2"/>
<dbReference type="GeneID" id="28819455"/>
<protein>
    <recommendedName>
        <fullName evidence="2">cutinase</fullName>
        <ecNumber evidence="2">3.1.1.74</ecNumber>
    </recommendedName>
</protein>
<evidence type="ECO:0000256" key="8">
    <source>
        <dbReference type="PIRSR" id="PIRSR611150-1"/>
    </source>
</evidence>
<keyword evidence="5" id="KW-0378">Hydrolase</keyword>
<evidence type="ECO:0000256" key="7">
    <source>
        <dbReference type="ARBA" id="ARBA00034045"/>
    </source>
</evidence>
<dbReference type="PRINTS" id="PR00129">
    <property type="entry name" value="CUTINASE"/>
</dbReference>
<gene>
    <name evidence="10" type="ORF">LY89DRAFT_593083</name>
</gene>
<dbReference type="SMART" id="SM01110">
    <property type="entry name" value="Cutinase"/>
    <property type="match status" value="1"/>
</dbReference>
<dbReference type="PANTHER" id="PTHR48250:SF1">
    <property type="entry name" value="CUTINASE"/>
    <property type="match status" value="1"/>
</dbReference>
<dbReference type="Pfam" id="PF01083">
    <property type="entry name" value="Cutinase"/>
    <property type="match status" value="1"/>
</dbReference>
<dbReference type="RefSeq" id="XP_018066737.1">
    <property type="nucleotide sequence ID" value="XM_018209729.1"/>
</dbReference>
<evidence type="ECO:0000256" key="4">
    <source>
        <dbReference type="ARBA" id="ARBA00022729"/>
    </source>
</evidence>
<comment type="similarity">
    <text evidence="1">Belongs to the cutinase family.</text>
</comment>
<evidence type="ECO:0000313" key="10">
    <source>
        <dbReference type="EMBL" id="KUJ12382.1"/>
    </source>
</evidence>
<dbReference type="SUPFAM" id="SSF53474">
    <property type="entry name" value="alpha/beta-Hydrolases"/>
    <property type="match status" value="1"/>
</dbReference>
<comment type="catalytic activity">
    <reaction evidence="7">
        <text>cutin + H2O = cutin monomers.</text>
        <dbReference type="EC" id="3.1.1.74"/>
    </reaction>
</comment>
<feature type="disulfide bond" evidence="9">
    <location>
        <begin position="6"/>
        <end position="81"/>
    </location>
</feature>
<dbReference type="KEGG" id="psco:LY89DRAFT_593083"/>
<dbReference type="PANTHER" id="PTHR48250">
    <property type="entry name" value="CUTINASE 2-RELATED"/>
    <property type="match status" value="1"/>
</dbReference>
<evidence type="ECO:0000256" key="3">
    <source>
        <dbReference type="ARBA" id="ARBA00022487"/>
    </source>
</evidence>
<evidence type="ECO:0000256" key="5">
    <source>
        <dbReference type="ARBA" id="ARBA00022801"/>
    </source>
</evidence>
<evidence type="ECO:0000256" key="9">
    <source>
        <dbReference type="PIRSR" id="PIRSR611150-2"/>
    </source>
</evidence>
<organism evidence="10 11">
    <name type="scientific">Mollisia scopiformis</name>
    <name type="common">Conifer needle endophyte fungus</name>
    <name type="synonym">Phialocephala scopiformis</name>
    <dbReference type="NCBI Taxonomy" id="149040"/>
    <lineage>
        <taxon>Eukaryota</taxon>
        <taxon>Fungi</taxon>
        <taxon>Dikarya</taxon>
        <taxon>Ascomycota</taxon>
        <taxon>Pezizomycotina</taxon>
        <taxon>Leotiomycetes</taxon>
        <taxon>Helotiales</taxon>
        <taxon>Mollisiaceae</taxon>
        <taxon>Mollisia</taxon>
    </lineage>
</organism>
<feature type="disulfide bond" evidence="9">
    <location>
        <begin position="140"/>
        <end position="147"/>
    </location>
</feature>
<dbReference type="Proteomes" id="UP000070700">
    <property type="component" value="Unassembled WGS sequence"/>
</dbReference>
<evidence type="ECO:0000256" key="6">
    <source>
        <dbReference type="ARBA" id="ARBA00023157"/>
    </source>
</evidence>
<proteinExistence type="inferred from homology"/>
<feature type="active site" evidence="8">
    <location>
        <position position="144"/>
    </location>
</feature>
<keyword evidence="4" id="KW-0732">Signal</keyword>
<reference evidence="10 11" key="1">
    <citation type="submission" date="2015-10" db="EMBL/GenBank/DDBJ databases">
        <title>Full genome of DAOMC 229536 Phialocephala scopiformis, a fungal endophyte of spruce producing the potent anti-insectan compound rugulosin.</title>
        <authorList>
            <consortium name="DOE Joint Genome Institute"/>
            <person name="Walker A.K."/>
            <person name="Frasz S.L."/>
            <person name="Seifert K.A."/>
            <person name="Miller J.D."/>
            <person name="Mondo S.J."/>
            <person name="Labutti K."/>
            <person name="Lipzen A."/>
            <person name="Dockter R."/>
            <person name="Kennedy M."/>
            <person name="Grigoriev I.V."/>
            <person name="Spatafora J.W."/>
        </authorList>
    </citation>
    <scope>NUCLEOTIDE SEQUENCE [LARGE SCALE GENOMIC DNA]</scope>
    <source>
        <strain evidence="10 11">CBS 120377</strain>
    </source>
</reference>
<dbReference type="InParanoid" id="A0A194WXR2"/>
<dbReference type="InterPro" id="IPR011150">
    <property type="entry name" value="Cutinase_monf"/>
</dbReference>
<evidence type="ECO:0000313" key="11">
    <source>
        <dbReference type="Proteomes" id="UP000070700"/>
    </source>
</evidence>
<keyword evidence="3" id="KW-0719">Serine esterase</keyword>
<feature type="active site" description="Nucleophile" evidence="8">
    <location>
        <position position="92"/>
    </location>
</feature>
<evidence type="ECO:0000256" key="2">
    <source>
        <dbReference type="ARBA" id="ARBA00013095"/>
    </source>
</evidence>
<dbReference type="GO" id="GO:0016052">
    <property type="term" value="P:carbohydrate catabolic process"/>
    <property type="evidence" value="ECO:0007669"/>
    <property type="project" value="TreeGrafter"/>
</dbReference>
<dbReference type="EMBL" id="KQ947424">
    <property type="protein sequence ID" value="KUJ12382.1"/>
    <property type="molecule type" value="Genomic_DNA"/>
</dbReference>
<dbReference type="InterPro" id="IPR000675">
    <property type="entry name" value="Cutinase/axe"/>
</dbReference>
<dbReference type="InterPro" id="IPR029058">
    <property type="entry name" value="AB_hydrolase_fold"/>
</dbReference>
<dbReference type="OrthoDB" id="2975078at2759"/>
<keyword evidence="11" id="KW-1185">Reference proteome</keyword>
<name>A0A194WXR2_MOLSC</name>
<accession>A0A194WXR2</accession>
<dbReference type="GO" id="GO:0005576">
    <property type="term" value="C:extracellular region"/>
    <property type="evidence" value="ECO:0007669"/>
    <property type="project" value="InterPro"/>
</dbReference>
<dbReference type="GO" id="GO:0050525">
    <property type="term" value="F:cutinase activity"/>
    <property type="evidence" value="ECO:0007669"/>
    <property type="project" value="UniProtKB-EC"/>
</dbReference>